<sequence length="174" mass="19190">MSDSTRSSRVISPPSPEPGNLPGSAQLYDGRFTRTAPGRLTVAEIVFGLLVWMLIAGTDYSSVPALGWVMFIAVVCWLLTVFFFIMYLTSAYYRIPLVPWRTVALLFNGSGAVLYLVASILDATSLHRARRGQHTFHCWAASTGFAVLVTLCYVAHAFISFSAWKSGNHEHQQA</sequence>
<keyword evidence="10" id="KW-1185">Reference proteome</keyword>
<protein>
    <submittedName>
        <fullName evidence="9">CKLF-like MARVEL transmembrane domain containing 8a</fullName>
    </submittedName>
</protein>
<dbReference type="OrthoDB" id="6481667at2759"/>
<evidence type="ECO:0000256" key="3">
    <source>
        <dbReference type="ARBA" id="ARBA00022989"/>
    </source>
</evidence>
<evidence type="ECO:0000256" key="4">
    <source>
        <dbReference type="ARBA" id="ARBA00023136"/>
    </source>
</evidence>
<dbReference type="InterPro" id="IPR008253">
    <property type="entry name" value="Marvel"/>
</dbReference>
<evidence type="ECO:0000256" key="6">
    <source>
        <dbReference type="SAM" id="MobiDB-lite"/>
    </source>
</evidence>
<dbReference type="Proteomes" id="UP000261540">
    <property type="component" value="Unplaced"/>
</dbReference>
<feature type="region of interest" description="Disordered" evidence="6">
    <location>
        <begin position="1"/>
        <end position="23"/>
    </location>
</feature>
<dbReference type="GO" id="GO:0019911">
    <property type="term" value="F:structural constituent of myelin sheath"/>
    <property type="evidence" value="ECO:0007669"/>
    <property type="project" value="TreeGrafter"/>
</dbReference>
<proteinExistence type="predicted"/>
<feature type="compositionally biased region" description="Polar residues" evidence="6">
    <location>
        <begin position="1"/>
        <end position="10"/>
    </location>
</feature>
<name>A0A3B3QN63_9TELE</name>
<feature type="transmembrane region" description="Helical" evidence="7">
    <location>
        <begin position="141"/>
        <end position="164"/>
    </location>
</feature>
<dbReference type="AlphaFoldDB" id="A0A3B3QN63"/>
<dbReference type="PRINTS" id="PR01884">
    <property type="entry name" value="MALPROTEIN"/>
</dbReference>
<keyword evidence="3 7" id="KW-1133">Transmembrane helix</keyword>
<feature type="domain" description="MARVEL" evidence="8">
    <location>
        <begin position="32"/>
        <end position="165"/>
    </location>
</feature>
<keyword evidence="2 5" id="KW-0812">Transmembrane</keyword>
<evidence type="ECO:0000256" key="2">
    <source>
        <dbReference type="ARBA" id="ARBA00022692"/>
    </source>
</evidence>
<evidence type="ECO:0000256" key="1">
    <source>
        <dbReference type="ARBA" id="ARBA00004141"/>
    </source>
</evidence>
<dbReference type="GeneTree" id="ENSGT00940000160520"/>
<dbReference type="PANTHER" id="PTHR22776:SF10">
    <property type="entry name" value="CKLF-LIKE MARVEL TRANSMEMBRANE DOMAIN-CONTAINING PROTEIN 8"/>
    <property type="match status" value="1"/>
</dbReference>
<dbReference type="Ensembl" id="ENSPKIT00000032220.1">
    <property type="protein sequence ID" value="ENSPKIP00000008147.1"/>
    <property type="gene ID" value="ENSPKIG00000023775.1"/>
</dbReference>
<dbReference type="GO" id="GO:0016020">
    <property type="term" value="C:membrane"/>
    <property type="evidence" value="ECO:0007669"/>
    <property type="project" value="UniProtKB-SubCell"/>
</dbReference>
<reference evidence="9" key="1">
    <citation type="submission" date="2025-08" db="UniProtKB">
        <authorList>
            <consortium name="Ensembl"/>
        </authorList>
    </citation>
    <scope>IDENTIFICATION</scope>
</reference>
<dbReference type="PROSITE" id="PS51225">
    <property type="entry name" value="MARVEL"/>
    <property type="match status" value="1"/>
</dbReference>
<evidence type="ECO:0000313" key="10">
    <source>
        <dbReference type="Proteomes" id="UP000261540"/>
    </source>
</evidence>
<dbReference type="STRING" id="1676925.ENSPKIP00000008147"/>
<reference evidence="9" key="2">
    <citation type="submission" date="2025-09" db="UniProtKB">
        <authorList>
            <consortium name="Ensembl"/>
        </authorList>
    </citation>
    <scope>IDENTIFICATION</scope>
</reference>
<evidence type="ECO:0000259" key="8">
    <source>
        <dbReference type="PROSITE" id="PS51225"/>
    </source>
</evidence>
<comment type="subcellular location">
    <subcellularLocation>
        <location evidence="1">Membrane</location>
        <topology evidence="1">Multi-pass membrane protein</topology>
    </subcellularLocation>
</comment>
<dbReference type="PANTHER" id="PTHR22776">
    <property type="entry name" value="MARVEL-CONTAINING POTENTIAL LIPID RAFT-ASSOCIATED PROTEIN"/>
    <property type="match status" value="1"/>
</dbReference>
<dbReference type="Pfam" id="PF01284">
    <property type="entry name" value="MARVEL"/>
    <property type="match status" value="1"/>
</dbReference>
<evidence type="ECO:0000313" key="9">
    <source>
        <dbReference type="Ensembl" id="ENSPKIP00000008147.1"/>
    </source>
</evidence>
<dbReference type="GO" id="GO:0042552">
    <property type="term" value="P:myelination"/>
    <property type="evidence" value="ECO:0007669"/>
    <property type="project" value="TreeGrafter"/>
</dbReference>
<evidence type="ECO:0000256" key="7">
    <source>
        <dbReference type="SAM" id="Phobius"/>
    </source>
</evidence>
<dbReference type="InterPro" id="IPR050578">
    <property type="entry name" value="MARVEL-CKLF_proteins"/>
</dbReference>
<keyword evidence="4 5" id="KW-0472">Membrane</keyword>
<organism evidence="9 10">
    <name type="scientific">Paramormyrops kingsleyae</name>
    <dbReference type="NCBI Taxonomy" id="1676925"/>
    <lineage>
        <taxon>Eukaryota</taxon>
        <taxon>Metazoa</taxon>
        <taxon>Chordata</taxon>
        <taxon>Craniata</taxon>
        <taxon>Vertebrata</taxon>
        <taxon>Euteleostomi</taxon>
        <taxon>Actinopterygii</taxon>
        <taxon>Neopterygii</taxon>
        <taxon>Teleostei</taxon>
        <taxon>Osteoglossocephala</taxon>
        <taxon>Osteoglossomorpha</taxon>
        <taxon>Osteoglossiformes</taxon>
        <taxon>Mormyridae</taxon>
        <taxon>Paramormyrops</taxon>
    </lineage>
</organism>
<dbReference type="InterPro" id="IPR013295">
    <property type="entry name" value="MAL"/>
</dbReference>
<accession>A0A3B3QN63</accession>
<evidence type="ECO:0000256" key="5">
    <source>
        <dbReference type="PROSITE-ProRule" id="PRU00581"/>
    </source>
</evidence>
<feature type="transmembrane region" description="Helical" evidence="7">
    <location>
        <begin position="100"/>
        <end position="121"/>
    </location>
</feature>
<feature type="transmembrane region" description="Helical" evidence="7">
    <location>
        <begin position="66"/>
        <end position="88"/>
    </location>
</feature>
<feature type="transmembrane region" description="Helical" evidence="7">
    <location>
        <begin position="40"/>
        <end position="60"/>
    </location>
</feature>